<proteinExistence type="predicted"/>
<dbReference type="Proteomes" id="UP000799750">
    <property type="component" value="Unassembled WGS sequence"/>
</dbReference>
<dbReference type="GO" id="GO:0005634">
    <property type="term" value="C:nucleus"/>
    <property type="evidence" value="ECO:0007669"/>
    <property type="project" value="UniProtKB-SubCell"/>
</dbReference>
<feature type="domain" description="Xylanolytic transcriptional activator regulatory" evidence="9">
    <location>
        <begin position="273"/>
        <end position="346"/>
    </location>
</feature>
<dbReference type="InterPro" id="IPR007219">
    <property type="entry name" value="XnlR_reg_dom"/>
</dbReference>
<keyword evidence="7" id="KW-0539">Nucleus</keyword>
<dbReference type="GO" id="GO:0045944">
    <property type="term" value="P:positive regulation of transcription by RNA polymerase II"/>
    <property type="evidence" value="ECO:0007669"/>
    <property type="project" value="TreeGrafter"/>
</dbReference>
<evidence type="ECO:0000256" key="4">
    <source>
        <dbReference type="ARBA" id="ARBA00023015"/>
    </source>
</evidence>
<dbReference type="GO" id="GO:0006351">
    <property type="term" value="P:DNA-templated transcription"/>
    <property type="evidence" value="ECO:0007669"/>
    <property type="project" value="InterPro"/>
</dbReference>
<evidence type="ECO:0000313" key="11">
    <source>
        <dbReference type="Proteomes" id="UP000799750"/>
    </source>
</evidence>
<evidence type="ECO:0000256" key="5">
    <source>
        <dbReference type="ARBA" id="ARBA00023125"/>
    </source>
</evidence>
<feature type="region of interest" description="Disordered" evidence="8">
    <location>
        <begin position="664"/>
        <end position="703"/>
    </location>
</feature>
<evidence type="ECO:0000256" key="1">
    <source>
        <dbReference type="ARBA" id="ARBA00004123"/>
    </source>
</evidence>
<evidence type="ECO:0000256" key="2">
    <source>
        <dbReference type="ARBA" id="ARBA00022723"/>
    </source>
</evidence>
<evidence type="ECO:0000256" key="8">
    <source>
        <dbReference type="SAM" id="MobiDB-lite"/>
    </source>
</evidence>
<comment type="subcellular location">
    <subcellularLocation>
        <location evidence="1">Nucleus</location>
    </subcellularLocation>
</comment>
<dbReference type="OrthoDB" id="9970124at2759"/>
<gene>
    <name evidence="10" type="ORF">BU16DRAFT_619297</name>
</gene>
<keyword evidence="4" id="KW-0805">Transcription regulation</keyword>
<dbReference type="EMBL" id="MU004191">
    <property type="protein sequence ID" value="KAF2494129.1"/>
    <property type="molecule type" value="Genomic_DNA"/>
</dbReference>
<feature type="compositionally biased region" description="Polar residues" evidence="8">
    <location>
        <begin position="130"/>
        <end position="147"/>
    </location>
</feature>
<dbReference type="SMART" id="SM00906">
    <property type="entry name" value="Fungal_trans"/>
    <property type="match status" value="1"/>
</dbReference>
<feature type="compositionally biased region" description="Polar residues" evidence="8">
    <location>
        <begin position="672"/>
        <end position="681"/>
    </location>
</feature>
<keyword evidence="5" id="KW-0238">DNA-binding</keyword>
<dbReference type="Pfam" id="PF04082">
    <property type="entry name" value="Fungal_trans"/>
    <property type="match status" value="1"/>
</dbReference>
<dbReference type="PANTHER" id="PTHR47782">
    <property type="entry name" value="ZN(II)2CYS6 TRANSCRIPTION FACTOR (EUROFUNG)-RELATED"/>
    <property type="match status" value="1"/>
</dbReference>
<keyword evidence="3" id="KW-0862">Zinc</keyword>
<dbReference type="PANTHER" id="PTHR47782:SF12">
    <property type="entry name" value="ZN(II)2CYS6 TRANSCRIPTION FACTOR (EUROFUNG)"/>
    <property type="match status" value="1"/>
</dbReference>
<evidence type="ECO:0000313" key="10">
    <source>
        <dbReference type="EMBL" id="KAF2494129.1"/>
    </source>
</evidence>
<evidence type="ECO:0000256" key="3">
    <source>
        <dbReference type="ARBA" id="ARBA00022833"/>
    </source>
</evidence>
<dbReference type="GO" id="GO:0008270">
    <property type="term" value="F:zinc ion binding"/>
    <property type="evidence" value="ECO:0007669"/>
    <property type="project" value="InterPro"/>
</dbReference>
<sequence length="703" mass="78782">MPFGRNHYIRSLESRVEQLESCLVERGLPDPGNSQWQYQPQSTHSRQNSITHMPVGQLEVNPPTPGQVEPPEFDLVSEDDDEGQDFQVESMVGVLKDLSLDANGGYIGPSSHITMGRLVGFLLKEKKQPGRNSSPRYRTSISISGPPSLTEDEETVRFSEIAPEVGDRMIVGYMKHISTRWPVLHSVWVKGLHARRHTIFDTYEECILHLVYATGGRFLETAGEVNPAFKPESHYAAALKHLDEILQFRDTRSVCTLMLLAVYCLRASGDPGAWAYSRLAMLNAIDLGLHRQIPPAKGLHFGIEMRKRIFWACYAFDRQISIPLGRPFGLSDRDIDVPLPLDIDEACNDPDVLENAFDSQAQIATESTSAPPVSTTMSLWIHVLRIRRIESQIQQTIYRVDQTEPAHDSVIDDFITQLTHWKNMIPQDTRRMTDSDGKAFDGYDHYMVFYFKTLRLLLYPQLTKPQISPRFLKALAASCGSICQTYKRLHQIMYVGYSMMSLQTVFLAGLTLICCAWSSPSDIYTPATSNDINACSIVLFVMAERMHAAKKYRNAFEVVRAKIADQIAEGGMMAPRQAVGELTADLRETIMKGAEDEGLGSTEQFEEMVRLMAGQQGEGSWGRDGLEVGGMSADFTQYGGFEGHVVGFGSEYGFEMREGDFGRETFEESDSPLGSATTAGSDQLHPHLGRLRWSRTNSYSPRS</sequence>
<dbReference type="InterPro" id="IPR052202">
    <property type="entry name" value="Yeast_MetPath_Reg"/>
</dbReference>
<keyword evidence="2" id="KW-0479">Metal-binding</keyword>
<reference evidence="10" key="1">
    <citation type="journal article" date="2020" name="Stud. Mycol.">
        <title>101 Dothideomycetes genomes: a test case for predicting lifestyles and emergence of pathogens.</title>
        <authorList>
            <person name="Haridas S."/>
            <person name="Albert R."/>
            <person name="Binder M."/>
            <person name="Bloem J."/>
            <person name="Labutti K."/>
            <person name="Salamov A."/>
            <person name="Andreopoulos B."/>
            <person name="Baker S."/>
            <person name="Barry K."/>
            <person name="Bills G."/>
            <person name="Bluhm B."/>
            <person name="Cannon C."/>
            <person name="Castanera R."/>
            <person name="Culley D."/>
            <person name="Daum C."/>
            <person name="Ezra D."/>
            <person name="Gonzalez J."/>
            <person name="Henrissat B."/>
            <person name="Kuo A."/>
            <person name="Liang C."/>
            <person name="Lipzen A."/>
            <person name="Lutzoni F."/>
            <person name="Magnuson J."/>
            <person name="Mondo S."/>
            <person name="Nolan M."/>
            <person name="Ohm R."/>
            <person name="Pangilinan J."/>
            <person name="Park H.-J."/>
            <person name="Ramirez L."/>
            <person name="Alfaro M."/>
            <person name="Sun H."/>
            <person name="Tritt A."/>
            <person name="Yoshinaga Y."/>
            <person name="Zwiers L.-H."/>
            <person name="Turgeon B."/>
            <person name="Goodwin S."/>
            <person name="Spatafora J."/>
            <person name="Crous P."/>
            <person name="Grigoriev I."/>
        </authorList>
    </citation>
    <scope>NUCLEOTIDE SEQUENCE</scope>
    <source>
        <strain evidence="10">CBS 269.34</strain>
    </source>
</reference>
<keyword evidence="6" id="KW-0804">Transcription</keyword>
<keyword evidence="11" id="KW-1185">Reference proteome</keyword>
<organism evidence="10 11">
    <name type="scientific">Lophium mytilinum</name>
    <dbReference type="NCBI Taxonomy" id="390894"/>
    <lineage>
        <taxon>Eukaryota</taxon>
        <taxon>Fungi</taxon>
        <taxon>Dikarya</taxon>
        <taxon>Ascomycota</taxon>
        <taxon>Pezizomycotina</taxon>
        <taxon>Dothideomycetes</taxon>
        <taxon>Pleosporomycetidae</taxon>
        <taxon>Mytilinidiales</taxon>
        <taxon>Mytilinidiaceae</taxon>
        <taxon>Lophium</taxon>
    </lineage>
</organism>
<dbReference type="GO" id="GO:0000981">
    <property type="term" value="F:DNA-binding transcription factor activity, RNA polymerase II-specific"/>
    <property type="evidence" value="ECO:0007669"/>
    <property type="project" value="TreeGrafter"/>
</dbReference>
<feature type="region of interest" description="Disordered" evidence="8">
    <location>
        <begin position="127"/>
        <end position="149"/>
    </location>
</feature>
<protein>
    <recommendedName>
        <fullName evidence="9">Xylanolytic transcriptional activator regulatory domain-containing protein</fullName>
    </recommendedName>
</protein>
<evidence type="ECO:0000259" key="9">
    <source>
        <dbReference type="SMART" id="SM00906"/>
    </source>
</evidence>
<evidence type="ECO:0000256" key="6">
    <source>
        <dbReference type="ARBA" id="ARBA00023163"/>
    </source>
</evidence>
<dbReference type="AlphaFoldDB" id="A0A6A6QPQ6"/>
<name>A0A6A6QPQ6_9PEZI</name>
<dbReference type="GO" id="GO:0043565">
    <property type="term" value="F:sequence-specific DNA binding"/>
    <property type="evidence" value="ECO:0007669"/>
    <property type="project" value="TreeGrafter"/>
</dbReference>
<dbReference type="CDD" id="cd12148">
    <property type="entry name" value="fungal_TF_MHR"/>
    <property type="match status" value="1"/>
</dbReference>
<accession>A0A6A6QPQ6</accession>
<feature type="compositionally biased region" description="Polar residues" evidence="8">
    <location>
        <begin position="694"/>
        <end position="703"/>
    </location>
</feature>
<evidence type="ECO:0000256" key="7">
    <source>
        <dbReference type="ARBA" id="ARBA00023242"/>
    </source>
</evidence>